<dbReference type="GO" id="GO:0008168">
    <property type="term" value="F:methyltransferase activity"/>
    <property type="evidence" value="ECO:0007669"/>
    <property type="project" value="UniProtKB-KW"/>
</dbReference>
<keyword evidence="2" id="KW-0489">Methyltransferase</keyword>
<dbReference type="GO" id="GO:0032259">
    <property type="term" value="P:methylation"/>
    <property type="evidence" value="ECO:0007669"/>
    <property type="project" value="UniProtKB-KW"/>
</dbReference>
<dbReference type="CDD" id="cd02440">
    <property type="entry name" value="AdoMet_MTases"/>
    <property type="match status" value="1"/>
</dbReference>
<accession>A0A512T290</accession>
<reference evidence="2 3" key="1">
    <citation type="submission" date="2019-07" db="EMBL/GenBank/DDBJ databases">
        <title>Whole genome shotgun sequence of Knoellia locipacati NBRC 109775.</title>
        <authorList>
            <person name="Hosoyama A."/>
            <person name="Uohara A."/>
            <person name="Ohji S."/>
            <person name="Ichikawa N."/>
        </authorList>
    </citation>
    <scope>NUCLEOTIDE SEQUENCE [LARGE SCALE GENOMIC DNA]</scope>
    <source>
        <strain evidence="2 3">NBRC 109775</strain>
    </source>
</reference>
<dbReference type="InterPro" id="IPR029063">
    <property type="entry name" value="SAM-dependent_MTases_sf"/>
</dbReference>
<dbReference type="InterPro" id="IPR041698">
    <property type="entry name" value="Methyltransf_25"/>
</dbReference>
<evidence type="ECO:0000259" key="1">
    <source>
        <dbReference type="Pfam" id="PF13649"/>
    </source>
</evidence>
<keyword evidence="2" id="KW-0808">Transferase</keyword>
<proteinExistence type="predicted"/>
<dbReference type="SUPFAM" id="SSF53335">
    <property type="entry name" value="S-adenosyl-L-methionine-dependent methyltransferases"/>
    <property type="match status" value="1"/>
</dbReference>
<organism evidence="2 3">
    <name type="scientific">Knoellia locipacati</name>
    <dbReference type="NCBI Taxonomy" id="882824"/>
    <lineage>
        <taxon>Bacteria</taxon>
        <taxon>Bacillati</taxon>
        <taxon>Actinomycetota</taxon>
        <taxon>Actinomycetes</taxon>
        <taxon>Micrococcales</taxon>
        <taxon>Intrasporangiaceae</taxon>
        <taxon>Knoellia</taxon>
    </lineage>
</organism>
<dbReference type="EMBL" id="BKBA01000009">
    <property type="protein sequence ID" value="GEQ14326.1"/>
    <property type="molecule type" value="Genomic_DNA"/>
</dbReference>
<dbReference type="Pfam" id="PF13649">
    <property type="entry name" value="Methyltransf_25"/>
    <property type="match status" value="1"/>
</dbReference>
<name>A0A512T290_9MICO</name>
<dbReference type="Gene3D" id="3.40.50.150">
    <property type="entry name" value="Vaccinia Virus protein VP39"/>
    <property type="match status" value="1"/>
</dbReference>
<feature type="domain" description="Methyltransferase" evidence="1">
    <location>
        <begin position="45"/>
        <end position="142"/>
    </location>
</feature>
<dbReference type="RefSeq" id="WP_147065377.1">
    <property type="nucleotide sequence ID" value="NZ_BAABDN010000002.1"/>
</dbReference>
<keyword evidence="3" id="KW-1185">Reference proteome</keyword>
<gene>
    <name evidence="2" type="ORF">KLO01_23730</name>
</gene>
<comment type="caution">
    <text evidence="2">The sequence shown here is derived from an EMBL/GenBank/DDBJ whole genome shotgun (WGS) entry which is preliminary data.</text>
</comment>
<dbReference type="Proteomes" id="UP000321793">
    <property type="component" value="Unassembled WGS sequence"/>
</dbReference>
<dbReference type="AlphaFoldDB" id="A0A512T290"/>
<protein>
    <submittedName>
        <fullName evidence="2">Methyltransferase</fullName>
    </submittedName>
</protein>
<evidence type="ECO:0000313" key="2">
    <source>
        <dbReference type="EMBL" id="GEQ14326.1"/>
    </source>
</evidence>
<dbReference type="OrthoDB" id="3366024at2"/>
<evidence type="ECO:0000313" key="3">
    <source>
        <dbReference type="Proteomes" id="UP000321793"/>
    </source>
</evidence>
<sequence length="259" mass="28027">MSRADEHLDAWEAWKSSPWGRIRFALVADALDEAVASLGDQPLRILDVGGADGFETLPYAVRGHALTVADPAEGFLDRGRAEAERLGVADRVRWTTAGLDELAEVGETAYDVVVCHFVLQYRPEGALAADLATLAGVTRSGGVVSLVCPNDAGAVLRTLTRQGPAAARAELGRVTQRSHTFEHESRKLSHEDVAAGLAAVGLVEESWLGGRVANDLVADDDAKHDPTYFEELLGLERELCRRDPYRGVGAFWQLTARRT</sequence>